<dbReference type="RefSeq" id="WP_115595399.1">
    <property type="nucleotide sequence ID" value="NZ_UFTA01000002.1"/>
</dbReference>
<evidence type="ECO:0000313" key="3">
    <source>
        <dbReference type="EMBL" id="SUU92710.1"/>
    </source>
</evidence>
<organism evidence="3 4">
    <name type="scientific">Anaerococcus octavius</name>
    <dbReference type="NCBI Taxonomy" id="54007"/>
    <lineage>
        <taxon>Bacteria</taxon>
        <taxon>Bacillati</taxon>
        <taxon>Bacillota</taxon>
        <taxon>Tissierellia</taxon>
        <taxon>Tissierellales</taxon>
        <taxon>Peptoniphilaceae</taxon>
        <taxon>Anaerococcus</taxon>
    </lineage>
</organism>
<evidence type="ECO:0000259" key="2">
    <source>
        <dbReference type="PROSITE" id="PS51737"/>
    </source>
</evidence>
<dbReference type="PROSITE" id="PS51737">
    <property type="entry name" value="RECOMBINASE_DNA_BIND"/>
    <property type="match status" value="1"/>
</dbReference>
<dbReference type="Proteomes" id="UP000255124">
    <property type="component" value="Unassembled WGS sequence"/>
</dbReference>
<sequence length="485" mass="56769">MYKIGIYMRLSKEDYEKNEESNSIKNQRQLILSYIDKNFSDFCVDNKIEYIDDGYSGMNTNRPAFERLMEDIRDLNTNCIIVKDLSRFSRDYIETGNYLENIFPFLGVRFISINDGFDSKDNCNGTIEIDTQFKSLLYDYYSKELSEKIKLTLNSLKSKGKIINEAPFGYVKDPKNKYKIIKDDISAKVVRKAFDMILEGHSQGSIAKNFNKEKYLTGSERKRVLRGESLENYKKILWTTGQISRILRNESYTGTFLYNKTYKTPIRKSIPRPKEEWGRIENAFEPIIFKEEFNKVQDILNQRSFPAHNDARDVDSPLRLKVRCGVCGHKMKFDYRAVVGKNEKKYDCRFRCRVCSLNSKSNSISSNTVESYVLESLKRRGVKLEERKTIKSKKIDQGKVNALKFEIQKNYELYLDSKLTREEFLEIKNNINEQLSSLKKESETKDKLENITMCNTDLKLTNEIVESNIKEIIVDASKNIEVIYK</sequence>
<dbReference type="PROSITE" id="PS51736">
    <property type="entry name" value="RECOMBINASES_3"/>
    <property type="match status" value="1"/>
</dbReference>
<dbReference type="Pfam" id="PF00239">
    <property type="entry name" value="Resolvase"/>
    <property type="match status" value="1"/>
</dbReference>
<dbReference type="InterPro" id="IPR006119">
    <property type="entry name" value="Resolv_N"/>
</dbReference>
<name>A0A380WW28_9FIRM</name>
<accession>A0A380WW28</accession>
<evidence type="ECO:0000313" key="4">
    <source>
        <dbReference type="Proteomes" id="UP000255124"/>
    </source>
</evidence>
<dbReference type="OrthoDB" id="9804620at2"/>
<dbReference type="InterPro" id="IPR050639">
    <property type="entry name" value="SSR_resolvase"/>
</dbReference>
<gene>
    <name evidence="3" type="ORF">NCTC9810_01047</name>
</gene>
<dbReference type="PANTHER" id="PTHR30461:SF23">
    <property type="entry name" value="DNA RECOMBINASE-RELATED"/>
    <property type="match status" value="1"/>
</dbReference>
<dbReference type="PANTHER" id="PTHR30461">
    <property type="entry name" value="DNA-INVERTASE FROM LAMBDOID PROPHAGE"/>
    <property type="match status" value="1"/>
</dbReference>
<dbReference type="InterPro" id="IPR036162">
    <property type="entry name" value="Resolvase-like_N_sf"/>
</dbReference>
<dbReference type="SMART" id="SM00857">
    <property type="entry name" value="Resolvase"/>
    <property type="match status" value="1"/>
</dbReference>
<dbReference type="EMBL" id="UFTA01000002">
    <property type="protein sequence ID" value="SUU92710.1"/>
    <property type="molecule type" value="Genomic_DNA"/>
</dbReference>
<dbReference type="SUPFAM" id="SSF53041">
    <property type="entry name" value="Resolvase-like"/>
    <property type="match status" value="1"/>
</dbReference>
<dbReference type="InterPro" id="IPR011109">
    <property type="entry name" value="DNA_bind_recombinase_dom"/>
</dbReference>
<dbReference type="Gene3D" id="3.40.50.1390">
    <property type="entry name" value="Resolvase, N-terminal catalytic domain"/>
    <property type="match status" value="1"/>
</dbReference>
<dbReference type="GO" id="GO:0000150">
    <property type="term" value="F:DNA strand exchange activity"/>
    <property type="evidence" value="ECO:0007669"/>
    <property type="project" value="InterPro"/>
</dbReference>
<protein>
    <submittedName>
        <fullName evidence="3">Recombinase</fullName>
    </submittedName>
</protein>
<feature type="domain" description="Recombinase" evidence="2">
    <location>
        <begin position="167"/>
        <end position="306"/>
    </location>
</feature>
<reference evidence="3 4" key="1">
    <citation type="submission" date="2018-06" db="EMBL/GenBank/DDBJ databases">
        <authorList>
            <consortium name="Pathogen Informatics"/>
            <person name="Doyle S."/>
        </authorList>
    </citation>
    <scope>NUCLEOTIDE SEQUENCE [LARGE SCALE GENOMIC DNA]</scope>
    <source>
        <strain evidence="3 4">NCTC9810</strain>
    </source>
</reference>
<dbReference type="GO" id="GO:0003677">
    <property type="term" value="F:DNA binding"/>
    <property type="evidence" value="ECO:0007669"/>
    <property type="project" value="InterPro"/>
</dbReference>
<dbReference type="Gene3D" id="3.90.1750.20">
    <property type="entry name" value="Putative Large Serine Recombinase, Chain B, Domain 2"/>
    <property type="match status" value="1"/>
</dbReference>
<dbReference type="InterPro" id="IPR038109">
    <property type="entry name" value="DNA_bind_recomb_sf"/>
</dbReference>
<dbReference type="AlphaFoldDB" id="A0A380WW28"/>
<evidence type="ECO:0000259" key="1">
    <source>
        <dbReference type="PROSITE" id="PS51736"/>
    </source>
</evidence>
<feature type="domain" description="Resolvase/invertase-type recombinase catalytic" evidence="1">
    <location>
        <begin position="3"/>
        <end position="160"/>
    </location>
</feature>
<proteinExistence type="predicted"/>
<dbReference type="Pfam" id="PF07508">
    <property type="entry name" value="Recombinase"/>
    <property type="match status" value="1"/>
</dbReference>